<evidence type="ECO:0000313" key="3">
    <source>
        <dbReference type="Proteomes" id="UP000308267"/>
    </source>
</evidence>
<keyword evidence="3" id="KW-1185">Reference proteome</keyword>
<evidence type="ECO:0000256" key="1">
    <source>
        <dbReference type="SAM" id="MobiDB-lite"/>
    </source>
</evidence>
<organism evidence="2 3">
    <name type="scientific">Opisthorchis felineus</name>
    <dbReference type="NCBI Taxonomy" id="147828"/>
    <lineage>
        <taxon>Eukaryota</taxon>
        <taxon>Metazoa</taxon>
        <taxon>Spiralia</taxon>
        <taxon>Lophotrochozoa</taxon>
        <taxon>Platyhelminthes</taxon>
        <taxon>Trematoda</taxon>
        <taxon>Digenea</taxon>
        <taxon>Opisthorchiida</taxon>
        <taxon>Opisthorchiata</taxon>
        <taxon>Opisthorchiidae</taxon>
        <taxon>Opisthorchis</taxon>
    </lineage>
</organism>
<feature type="compositionally biased region" description="Polar residues" evidence="1">
    <location>
        <begin position="272"/>
        <end position="284"/>
    </location>
</feature>
<protein>
    <recommendedName>
        <fullName evidence="4">Perilipin</fullName>
    </recommendedName>
</protein>
<evidence type="ECO:0008006" key="4">
    <source>
        <dbReference type="Google" id="ProtNLM"/>
    </source>
</evidence>
<evidence type="ECO:0000313" key="2">
    <source>
        <dbReference type="EMBL" id="TGZ69844.1"/>
    </source>
</evidence>
<name>A0A4V3SFU5_OPIFE</name>
<dbReference type="OrthoDB" id="6239738at2759"/>
<sequence length="284" mass="31021">MSGFVERVSQYQVVEEGCKAASAAYQNIKSNEQLGTIFAKVESAATSLAAIMKPVLDSQIAHKLDEVASRQILDRVESLCPTLKDTSTEQLLGPVANRALTLAETCADYCLPEDQIPQRAGVELTRTERLGRIQTRAKNQALHMFHASVGRAHELLSGLAISGSELSQKLPTATIASTLSQVMSVLTFACDTAKSVSFPIILHGLDTIREQTDKLDKQLKEKGTLNWIDLQNVLQGLDKLRTYLEEQPKLEQLELQEIPSHTTDPVTGIPCTGTSNETNGTEPH</sequence>
<gene>
    <name evidence="2" type="ORF">CRM22_003505</name>
</gene>
<dbReference type="EMBL" id="SJOL01005755">
    <property type="protein sequence ID" value="TGZ69844.1"/>
    <property type="molecule type" value="Genomic_DNA"/>
</dbReference>
<reference evidence="2 3" key="1">
    <citation type="journal article" date="2019" name="BMC Genomics">
        <title>New insights from Opisthorchis felineus genome: update on genomics of the epidemiologically important liver flukes.</title>
        <authorList>
            <person name="Ershov N.I."/>
            <person name="Mordvinov V.A."/>
            <person name="Prokhortchouk E.B."/>
            <person name="Pakharukova M.Y."/>
            <person name="Gunbin K.V."/>
            <person name="Ustyantsev K."/>
            <person name="Genaev M.A."/>
            <person name="Blinov A.G."/>
            <person name="Mazur A."/>
            <person name="Boulygina E."/>
            <person name="Tsygankova S."/>
            <person name="Khrameeva E."/>
            <person name="Chekanov N."/>
            <person name="Fan G."/>
            <person name="Xiao A."/>
            <person name="Zhang H."/>
            <person name="Xu X."/>
            <person name="Yang H."/>
            <person name="Solovyev V."/>
            <person name="Lee S.M."/>
            <person name="Liu X."/>
            <person name="Afonnikov D.A."/>
            <person name="Skryabin K.G."/>
        </authorList>
    </citation>
    <scope>NUCLEOTIDE SEQUENCE [LARGE SCALE GENOMIC DNA]</scope>
    <source>
        <strain evidence="2">AK-0245</strain>
        <tissue evidence="2">Whole organism</tissue>
    </source>
</reference>
<dbReference type="Proteomes" id="UP000308267">
    <property type="component" value="Unassembled WGS sequence"/>
</dbReference>
<dbReference type="AlphaFoldDB" id="A0A4V3SFU5"/>
<feature type="region of interest" description="Disordered" evidence="1">
    <location>
        <begin position="260"/>
        <end position="284"/>
    </location>
</feature>
<accession>A0A4V3SFU5</accession>
<proteinExistence type="predicted"/>
<comment type="caution">
    <text evidence="2">The sequence shown here is derived from an EMBL/GenBank/DDBJ whole genome shotgun (WGS) entry which is preliminary data.</text>
</comment>